<gene>
    <name evidence="3" type="ORF">HPSH169_02985</name>
</gene>
<feature type="domain" description="Sialidase" evidence="2">
    <location>
        <begin position="75"/>
        <end position="345"/>
    </location>
</feature>
<reference evidence="3 4" key="1">
    <citation type="submission" date="2012-04" db="EMBL/GenBank/DDBJ databases">
        <authorList>
            <person name="Kersulyte D."/>
            <person name="Cabrera L."/>
            <person name="Pacheco R."/>
            <person name="Herrera P."/>
            <person name="Rodriguez C."/>
            <person name="Gilman R.H."/>
            <person name="Berg D.E."/>
        </authorList>
    </citation>
    <scope>NUCLEOTIDE SEQUENCE [LARGE SCALE GENOMIC DNA]</scope>
    <source>
        <strain evidence="3 4">Shi169</strain>
    </source>
</reference>
<protein>
    <recommendedName>
        <fullName evidence="2">Sialidase domain-containing protein</fullName>
    </recommendedName>
</protein>
<dbReference type="HOGENOM" id="CLU_053117_0_0_7"/>
<dbReference type="PANTHER" id="PTHR43752:SF2">
    <property type="entry name" value="BNR_ASP-BOX REPEAT FAMILY PROTEIN"/>
    <property type="match status" value="1"/>
</dbReference>
<dbReference type="PATRIC" id="fig|1163741.3.peg.596"/>
<dbReference type="KEGG" id="hhq:HPSH169_02985"/>
<evidence type="ECO:0000313" key="3">
    <source>
        <dbReference type="EMBL" id="AFH99295.1"/>
    </source>
</evidence>
<proteinExistence type="predicted"/>
<dbReference type="EMBL" id="CP003473">
    <property type="protein sequence ID" value="AFH99295.1"/>
    <property type="molecule type" value="Genomic_DNA"/>
</dbReference>
<sequence length="372" mass="42818">MEHSRNRLKHAAFFVGLFIVLFLIIMKRQTPPYAFMHNQTLSTKNPPYFTQLTIPKPDGALSVHASALISLPNDNLLSAYFSGTKEGARDVKISANLFDSKINRWSEAFIILTKEELSHYSHEYIKKLGNPLLFLHDDKILLFVVGVSMGGWATSKIYQFESTLEPIHFKFVQKLSLSPFLNLSHLIKNKPLSTTDGGFMLPLYHELATQYPLLLKFDKHNNPRELLRPNALNHQLQPSLTPFKDCAVMAFRNHSLKDSLMLETCKTPTAWQKPMLTNLKNLNDALNLINLNKELYLIHNPSDSSLRRKELLLSKLENSNSFKTLKILDKANEVSYPSYSLNSHFIDIVYTYNRSHIKHIRFNMTYLKSLLK</sequence>
<dbReference type="AlphaFoldDB" id="A0A0E0WD75"/>
<dbReference type="SUPFAM" id="SSF50939">
    <property type="entry name" value="Sialidases"/>
    <property type="match status" value="1"/>
</dbReference>
<dbReference type="RefSeq" id="WP_000401300.1">
    <property type="nucleotide sequence ID" value="NC_017740.1"/>
</dbReference>
<keyword evidence="1" id="KW-1133">Transmembrane helix</keyword>
<dbReference type="Pfam" id="PF13088">
    <property type="entry name" value="BNR_2"/>
    <property type="match status" value="1"/>
</dbReference>
<keyword evidence="1" id="KW-0812">Transmembrane</keyword>
<dbReference type="InterPro" id="IPR011040">
    <property type="entry name" value="Sialidase"/>
</dbReference>
<dbReference type="Proteomes" id="UP000005007">
    <property type="component" value="Chromosome"/>
</dbReference>
<evidence type="ECO:0000259" key="2">
    <source>
        <dbReference type="Pfam" id="PF13088"/>
    </source>
</evidence>
<name>A0A0E0WD75_HELPX</name>
<evidence type="ECO:0000313" key="4">
    <source>
        <dbReference type="Proteomes" id="UP000005007"/>
    </source>
</evidence>
<organism evidence="3 4">
    <name type="scientific">Helicobacter pylori Shi169</name>
    <dbReference type="NCBI Taxonomy" id="1163741"/>
    <lineage>
        <taxon>Bacteria</taxon>
        <taxon>Pseudomonadati</taxon>
        <taxon>Campylobacterota</taxon>
        <taxon>Epsilonproteobacteria</taxon>
        <taxon>Campylobacterales</taxon>
        <taxon>Helicobacteraceae</taxon>
        <taxon>Helicobacter</taxon>
    </lineage>
</organism>
<accession>A0A0E0WD75</accession>
<feature type="transmembrane region" description="Helical" evidence="1">
    <location>
        <begin position="7"/>
        <end position="26"/>
    </location>
</feature>
<dbReference type="InterPro" id="IPR036278">
    <property type="entry name" value="Sialidase_sf"/>
</dbReference>
<keyword evidence="1" id="KW-0472">Membrane</keyword>
<evidence type="ECO:0000256" key="1">
    <source>
        <dbReference type="SAM" id="Phobius"/>
    </source>
</evidence>
<dbReference type="PANTHER" id="PTHR43752">
    <property type="entry name" value="BNR/ASP-BOX REPEAT FAMILY PROTEIN"/>
    <property type="match status" value="1"/>
</dbReference>